<evidence type="ECO:0000313" key="3">
    <source>
        <dbReference type="Proteomes" id="UP000193978"/>
    </source>
</evidence>
<reference evidence="2 3" key="1">
    <citation type="submission" date="2017-02" db="EMBL/GenBank/DDBJ databases">
        <authorList>
            <person name="Peterson S.W."/>
        </authorList>
    </citation>
    <scope>NUCLEOTIDE SEQUENCE [LARGE SCALE GENOMIC DNA]</scope>
    <source>
        <strain evidence="2 3">S285</strain>
    </source>
</reference>
<dbReference type="InterPro" id="IPR050464">
    <property type="entry name" value="Zeta_carotene_desat/Oxidored"/>
</dbReference>
<dbReference type="AlphaFoldDB" id="A0A1W6MUT1"/>
<dbReference type="InterPro" id="IPR017830">
    <property type="entry name" value="SQase_HpnE"/>
</dbReference>
<dbReference type="PANTHER" id="PTHR42923:SF47">
    <property type="entry name" value="BLR3003 PROTEIN"/>
    <property type="match status" value="1"/>
</dbReference>
<accession>A0A1W6MUT1</accession>
<proteinExistence type="predicted"/>
<dbReference type="SUPFAM" id="SSF51905">
    <property type="entry name" value="FAD/NAD(P)-binding domain"/>
    <property type="match status" value="1"/>
</dbReference>
<keyword evidence="3" id="KW-1185">Reference proteome</keyword>
<dbReference type="Proteomes" id="UP000193978">
    <property type="component" value="Chromosome"/>
</dbReference>
<feature type="domain" description="Amine oxidase" evidence="1">
    <location>
        <begin position="12"/>
        <end position="410"/>
    </location>
</feature>
<dbReference type="Gene3D" id="3.50.50.60">
    <property type="entry name" value="FAD/NAD(P)-binding domain"/>
    <property type="match status" value="1"/>
</dbReference>
<dbReference type="Pfam" id="PF01593">
    <property type="entry name" value="Amino_oxidase"/>
    <property type="match status" value="1"/>
</dbReference>
<gene>
    <name evidence="2" type="ORF">B1812_10040</name>
</gene>
<name>A0A1W6MUT1_9HYPH</name>
<dbReference type="GO" id="GO:0016491">
    <property type="term" value="F:oxidoreductase activity"/>
    <property type="evidence" value="ECO:0007669"/>
    <property type="project" value="InterPro"/>
</dbReference>
<organism evidence="2 3">
    <name type="scientific">Methylocystis bryophila</name>
    <dbReference type="NCBI Taxonomy" id="655015"/>
    <lineage>
        <taxon>Bacteria</taxon>
        <taxon>Pseudomonadati</taxon>
        <taxon>Pseudomonadota</taxon>
        <taxon>Alphaproteobacteria</taxon>
        <taxon>Hyphomicrobiales</taxon>
        <taxon>Methylocystaceae</taxon>
        <taxon>Methylocystis</taxon>
    </lineage>
</organism>
<dbReference type="InterPro" id="IPR002937">
    <property type="entry name" value="Amino_oxidase"/>
</dbReference>
<protein>
    <recommendedName>
        <fullName evidence="1">Amine oxidase domain-containing protein</fullName>
    </recommendedName>
</protein>
<dbReference type="OrthoDB" id="7849608at2"/>
<dbReference type="KEGG" id="mbry:B1812_10040"/>
<evidence type="ECO:0000259" key="1">
    <source>
        <dbReference type="Pfam" id="PF01593"/>
    </source>
</evidence>
<dbReference type="InterPro" id="IPR036188">
    <property type="entry name" value="FAD/NAD-bd_sf"/>
</dbReference>
<dbReference type="NCBIfam" id="TIGR03467">
    <property type="entry name" value="HpnE"/>
    <property type="match status" value="1"/>
</dbReference>
<sequence length="411" mass="43794">MSGVTHIVGAGLAGLACAVSLAQAGKTVALYEAARMAGGRCRSYFDPALGLTIDNGNHLLLSGNRAAREYLARIGAGDALVGPEQCVFDFEDVAGGLRWRLAPNASRLPWWIFVKARRVPGTRPFDYLGAAKLLYAKPEATIGETMVCSGLLYERLWGPVLLSALNMEPKEASAALAGAVLRETLAAGGDACRPMVAKDGLGPAFIEPALLFLKGLGVEVAFGARLRRIDFDGARASRLDFGETQVALGPDDRVVLAVPPWTASELLPGLVAPDEYRAILNAHYRIAPPHGQPLLLGLVGSLSEWLFAFNDRLSVTISGADRLMDEPREDLAARIWAEVSKSTGLPSALPPWQIVKEKRATFAATPAQEKRRPGPRTPWDNLSLAGDWTATGLPATIEGAIRSGFRAAAIV</sequence>
<dbReference type="PANTHER" id="PTHR42923">
    <property type="entry name" value="PROTOPORPHYRINOGEN OXIDASE"/>
    <property type="match status" value="1"/>
</dbReference>
<dbReference type="STRING" id="655015.B1812_10040"/>
<dbReference type="EMBL" id="CP019948">
    <property type="protein sequence ID" value="ARN81360.1"/>
    <property type="molecule type" value="Genomic_DNA"/>
</dbReference>
<dbReference type="RefSeq" id="WP_085771458.1">
    <property type="nucleotide sequence ID" value="NZ_AP027149.1"/>
</dbReference>
<evidence type="ECO:0000313" key="2">
    <source>
        <dbReference type="EMBL" id="ARN81360.1"/>
    </source>
</evidence>